<sequence>MKNTHRLFAIILSTTWLLLSAPAISASNNLKTTQLPLQFMDIYTCDTDCDSRYPMHQLSQLPEPLQQLINQQNQKNIYNLDGGEDDGYLFLPARGEVQILIAARSIVVNSFRLMTIKDHKLIDQQLIGFSGPDDTGVINFSIDKGYRLTIKRGISDIEHEKPVVWSEQRVYEISENGKLSEINK</sequence>
<evidence type="ECO:0000256" key="1">
    <source>
        <dbReference type="SAM" id="SignalP"/>
    </source>
</evidence>
<accession>A0ABS1IN68</accession>
<reference evidence="2 3" key="1">
    <citation type="submission" date="2020-11" db="EMBL/GenBank/DDBJ databases">
        <title>Insectihabitans protaetiae gen. nov. sp. nov. and Insectihabitans allomyrinae sp. nov., isolated from larvae of Protaetia brevitarsis seulensis and Allomyrina dichotoma, respectively.</title>
        <authorList>
            <person name="Lee S.D."/>
            <person name="Byeon Y.-S."/>
            <person name="Kim S.-M."/>
            <person name="Yang H.L."/>
            <person name="Kim I.S."/>
        </authorList>
    </citation>
    <scope>NUCLEOTIDE SEQUENCE [LARGE SCALE GENOMIC DNA]</scope>
    <source>
        <strain evidence="2 3">BWR-B9</strain>
    </source>
</reference>
<proteinExistence type="predicted"/>
<protein>
    <submittedName>
        <fullName evidence="2">Uncharacterized protein</fullName>
    </submittedName>
</protein>
<feature type="chain" id="PRO_5046896890" evidence="1">
    <location>
        <begin position="26"/>
        <end position="184"/>
    </location>
</feature>
<keyword evidence="3" id="KW-1185">Reference proteome</keyword>
<comment type="caution">
    <text evidence="2">The sequence shown here is derived from an EMBL/GenBank/DDBJ whole genome shotgun (WGS) entry which is preliminary data.</text>
</comment>
<organism evidence="2 3">
    <name type="scientific">Limnobaculum allomyrinae</name>
    <dbReference type="NCBI Taxonomy" id="2791986"/>
    <lineage>
        <taxon>Bacteria</taxon>
        <taxon>Pseudomonadati</taxon>
        <taxon>Pseudomonadota</taxon>
        <taxon>Gammaproteobacteria</taxon>
        <taxon>Enterobacterales</taxon>
        <taxon>Budviciaceae</taxon>
        <taxon>Limnobaculum</taxon>
    </lineage>
</organism>
<keyword evidence="1" id="KW-0732">Signal</keyword>
<gene>
    <name evidence="2" type="ORF">I2494_05205</name>
</gene>
<feature type="signal peptide" evidence="1">
    <location>
        <begin position="1"/>
        <end position="25"/>
    </location>
</feature>
<dbReference type="Proteomes" id="UP001296921">
    <property type="component" value="Unassembled WGS sequence"/>
</dbReference>
<evidence type="ECO:0000313" key="2">
    <source>
        <dbReference type="EMBL" id="MBK5143119.1"/>
    </source>
</evidence>
<dbReference type="EMBL" id="JADRCR010000002">
    <property type="protein sequence ID" value="MBK5143119.1"/>
    <property type="molecule type" value="Genomic_DNA"/>
</dbReference>
<name>A0ABS1IN68_9GAMM</name>
<evidence type="ECO:0000313" key="3">
    <source>
        <dbReference type="Proteomes" id="UP001296921"/>
    </source>
</evidence>
<dbReference type="RefSeq" id="WP_218466051.1">
    <property type="nucleotide sequence ID" value="NZ_JADRCR010000002.1"/>
</dbReference>